<protein>
    <submittedName>
        <fullName evidence="2">Uncharacterized protein</fullName>
    </submittedName>
</protein>
<accession>A0A821MGM0</accession>
<keyword evidence="1" id="KW-0472">Membrane</keyword>
<dbReference type="Proteomes" id="UP000663838">
    <property type="component" value="Unassembled WGS sequence"/>
</dbReference>
<comment type="caution">
    <text evidence="2">The sequence shown here is derived from an EMBL/GenBank/DDBJ whole genome shotgun (WGS) entry which is preliminary data.</text>
</comment>
<feature type="non-terminal residue" evidence="2">
    <location>
        <position position="107"/>
    </location>
</feature>
<name>A0A821MGM0_9BILA</name>
<sequence length="107" mass="11273">MVSESFDLSTTDPTMITNGSKKSYHVKKPIFWAIVSGIVAIFITLLVLTIYFGVNQKVSASKTTATTVAIAASTTTTTTTTTATATATASELIETTTLAPPIERIPT</sequence>
<keyword evidence="1" id="KW-0812">Transmembrane</keyword>
<keyword evidence="1" id="KW-1133">Transmembrane helix</keyword>
<organism evidence="2 3">
    <name type="scientific">Rotaria socialis</name>
    <dbReference type="NCBI Taxonomy" id="392032"/>
    <lineage>
        <taxon>Eukaryota</taxon>
        <taxon>Metazoa</taxon>
        <taxon>Spiralia</taxon>
        <taxon>Gnathifera</taxon>
        <taxon>Rotifera</taxon>
        <taxon>Eurotatoria</taxon>
        <taxon>Bdelloidea</taxon>
        <taxon>Philodinida</taxon>
        <taxon>Philodinidae</taxon>
        <taxon>Rotaria</taxon>
    </lineage>
</organism>
<evidence type="ECO:0000313" key="3">
    <source>
        <dbReference type="Proteomes" id="UP000663838"/>
    </source>
</evidence>
<evidence type="ECO:0000256" key="1">
    <source>
        <dbReference type="SAM" id="Phobius"/>
    </source>
</evidence>
<gene>
    <name evidence="2" type="ORF">TOA249_LOCUS21401</name>
</gene>
<proteinExistence type="predicted"/>
<dbReference type="EMBL" id="CAJOBS010001843">
    <property type="protein sequence ID" value="CAF4767777.1"/>
    <property type="molecule type" value="Genomic_DNA"/>
</dbReference>
<reference evidence="2" key="1">
    <citation type="submission" date="2021-02" db="EMBL/GenBank/DDBJ databases">
        <authorList>
            <person name="Nowell W R."/>
        </authorList>
    </citation>
    <scope>NUCLEOTIDE SEQUENCE</scope>
</reference>
<dbReference type="AlphaFoldDB" id="A0A821MGM0"/>
<evidence type="ECO:0000313" key="2">
    <source>
        <dbReference type="EMBL" id="CAF4767777.1"/>
    </source>
</evidence>
<feature type="transmembrane region" description="Helical" evidence="1">
    <location>
        <begin position="30"/>
        <end position="54"/>
    </location>
</feature>